<name>A0A9P0H095_NEZVI</name>
<reference evidence="1" key="1">
    <citation type="submission" date="2022-01" db="EMBL/GenBank/DDBJ databases">
        <authorList>
            <person name="King R."/>
        </authorList>
    </citation>
    <scope>NUCLEOTIDE SEQUENCE</scope>
</reference>
<evidence type="ECO:0000313" key="2">
    <source>
        <dbReference type="Proteomes" id="UP001152798"/>
    </source>
</evidence>
<keyword evidence="2" id="KW-1185">Reference proteome</keyword>
<proteinExistence type="predicted"/>
<dbReference type="EMBL" id="OV725078">
    <property type="protein sequence ID" value="CAH1394229.1"/>
    <property type="molecule type" value="Genomic_DNA"/>
</dbReference>
<organism evidence="1 2">
    <name type="scientific">Nezara viridula</name>
    <name type="common">Southern green stink bug</name>
    <name type="synonym">Cimex viridulus</name>
    <dbReference type="NCBI Taxonomy" id="85310"/>
    <lineage>
        <taxon>Eukaryota</taxon>
        <taxon>Metazoa</taxon>
        <taxon>Ecdysozoa</taxon>
        <taxon>Arthropoda</taxon>
        <taxon>Hexapoda</taxon>
        <taxon>Insecta</taxon>
        <taxon>Pterygota</taxon>
        <taxon>Neoptera</taxon>
        <taxon>Paraneoptera</taxon>
        <taxon>Hemiptera</taxon>
        <taxon>Heteroptera</taxon>
        <taxon>Panheteroptera</taxon>
        <taxon>Pentatomomorpha</taxon>
        <taxon>Pentatomoidea</taxon>
        <taxon>Pentatomidae</taxon>
        <taxon>Pentatominae</taxon>
        <taxon>Nezara</taxon>
    </lineage>
</organism>
<dbReference type="Proteomes" id="UP001152798">
    <property type="component" value="Chromosome 2"/>
</dbReference>
<accession>A0A9P0H095</accession>
<dbReference type="AlphaFoldDB" id="A0A9P0H095"/>
<evidence type="ECO:0000313" key="1">
    <source>
        <dbReference type="EMBL" id="CAH1394229.1"/>
    </source>
</evidence>
<sequence length="41" mass="4651">MKAWRLRWMGHIACSNLSGSLYVTMNASIEGKRPCGRPKSR</sequence>
<protein>
    <submittedName>
        <fullName evidence="1">Uncharacterized protein</fullName>
    </submittedName>
</protein>
<gene>
    <name evidence="1" type="ORF">NEZAVI_LOCUS4763</name>
</gene>
<dbReference type="OrthoDB" id="424543at2759"/>